<name>A0A5B8I7V6_9GAMM</name>
<dbReference type="STRING" id="568768.GCA_000406125_02919"/>
<proteinExistence type="predicted"/>
<accession>A0A5B8I7V6</accession>
<dbReference type="OrthoDB" id="8658956at2"/>
<dbReference type="KEGG" id="dic:Dpoa569_0000959"/>
<sequence>MSTNRNDLPELTDDVIIELAREGGFAWVPRLASSRRFVLAEVTAPQKEKIRTVLHKALPSAHEPGLPDSPGHGDQFYYRIHIHYGNAQDSRQADWVLLIPEQSAPTELETLWRNGPDNEQTC</sequence>
<dbReference type="InterPro" id="IPR049457">
    <property type="entry name" value="Emfourin"/>
</dbReference>
<dbReference type="Proteomes" id="UP000320591">
    <property type="component" value="Chromosome"/>
</dbReference>
<dbReference type="Pfam" id="PF20242">
    <property type="entry name" value="Emfourin"/>
    <property type="match status" value="1"/>
</dbReference>
<dbReference type="RefSeq" id="WP_042872082.1">
    <property type="nucleotide sequence ID" value="NZ_CM001975.1"/>
</dbReference>
<dbReference type="AlphaFoldDB" id="A0A5B8I7V6"/>
<evidence type="ECO:0000313" key="2">
    <source>
        <dbReference type="Proteomes" id="UP000320591"/>
    </source>
</evidence>
<keyword evidence="2" id="KW-1185">Reference proteome</keyword>
<organism evidence="1 2">
    <name type="scientific">Dickeya poaceiphila</name>
    <dbReference type="NCBI Taxonomy" id="568768"/>
    <lineage>
        <taxon>Bacteria</taxon>
        <taxon>Pseudomonadati</taxon>
        <taxon>Pseudomonadota</taxon>
        <taxon>Gammaproteobacteria</taxon>
        <taxon>Enterobacterales</taxon>
        <taxon>Pectobacteriaceae</taxon>
        <taxon>Dickeya</taxon>
    </lineage>
</organism>
<reference evidence="1 2" key="1">
    <citation type="journal article" date="2019" name="Environ. Microbiol.">
        <title>The phytopathogenic nature of Dickeya aquatica 174/2 and the dynamic early evolution of Dickeya pathogenicity.</title>
        <authorList>
            <person name="Duprey A."/>
            <person name="Taib N."/>
            <person name="Leonard S."/>
            <person name="Garin T."/>
            <person name="Flandrois J.P."/>
            <person name="Nasser W."/>
            <person name="Brochier-Armanet C."/>
            <person name="Reverchon S."/>
        </authorList>
    </citation>
    <scope>NUCLEOTIDE SEQUENCE [LARGE SCALE GENOMIC DNA]</scope>
    <source>
        <strain evidence="1 2">NCPPB 569</strain>
    </source>
</reference>
<dbReference type="EMBL" id="CP042220">
    <property type="protein sequence ID" value="QDX29227.1"/>
    <property type="molecule type" value="Genomic_DNA"/>
</dbReference>
<evidence type="ECO:0000313" key="1">
    <source>
        <dbReference type="EMBL" id="QDX29227.1"/>
    </source>
</evidence>
<gene>
    <name evidence="1" type="ORF">Dpoa569_0000959</name>
</gene>
<protein>
    <submittedName>
        <fullName evidence="1">Uncharacterized protein</fullName>
    </submittedName>
</protein>